<evidence type="ECO:0000256" key="4">
    <source>
        <dbReference type="ARBA" id="ARBA00023014"/>
    </source>
</evidence>
<evidence type="ECO:0000313" key="6">
    <source>
        <dbReference type="EMBL" id="SKB49220.1"/>
    </source>
</evidence>
<dbReference type="PROSITE" id="PS51656">
    <property type="entry name" value="4FE4S"/>
    <property type="match status" value="1"/>
</dbReference>
<keyword evidence="4" id="KW-0411">Iron-sulfur</keyword>
<organism evidence="6 7">
    <name type="scientific">Acetoanaerobium noterae</name>
    <dbReference type="NCBI Taxonomy" id="745369"/>
    <lineage>
        <taxon>Bacteria</taxon>
        <taxon>Bacillati</taxon>
        <taxon>Bacillota</taxon>
        <taxon>Clostridia</taxon>
        <taxon>Peptostreptococcales</taxon>
        <taxon>Filifactoraceae</taxon>
        <taxon>Acetoanaerobium</taxon>
    </lineage>
</organism>
<name>A0A1T5BQL7_9FIRM</name>
<dbReference type="InterPro" id="IPR007202">
    <property type="entry name" value="4Fe-4S_dom"/>
</dbReference>
<keyword evidence="3" id="KW-0408">Iron</keyword>
<evidence type="ECO:0000256" key="3">
    <source>
        <dbReference type="ARBA" id="ARBA00023004"/>
    </source>
</evidence>
<evidence type="ECO:0000313" key="7">
    <source>
        <dbReference type="Proteomes" id="UP000243406"/>
    </source>
</evidence>
<evidence type="ECO:0000256" key="1">
    <source>
        <dbReference type="ARBA" id="ARBA00022485"/>
    </source>
</evidence>
<keyword evidence="1" id="KW-0004">4Fe-4S</keyword>
<dbReference type="InterPro" id="IPR051069">
    <property type="entry name" value="ACDS_complex_subunit"/>
</dbReference>
<evidence type="ECO:0000256" key="2">
    <source>
        <dbReference type="ARBA" id="ARBA00022723"/>
    </source>
</evidence>
<accession>A0A1T5BQL7</accession>
<dbReference type="PANTHER" id="PTHR36214">
    <property type="match status" value="1"/>
</dbReference>
<dbReference type="GO" id="GO:0046872">
    <property type="term" value="F:metal ion binding"/>
    <property type="evidence" value="ECO:0007669"/>
    <property type="project" value="UniProtKB-KW"/>
</dbReference>
<proteinExistence type="predicted"/>
<dbReference type="Gene3D" id="1.10.15.40">
    <property type="entry name" value="Electron transport complex subunit B, putative Fe-S cluster"/>
    <property type="match status" value="1"/>
</dbReference>
<keyword evidence="2" id="KW-0479">Metal-binding</keyword>
<keyword evidence="7" id="KW-1185">Reference proteome</keyword>
<dbReference type="GO" id="GO:0051539">
    <property type="term" value="F:4 iron, 4 sulfur cluster binding"/>
    <property type="evidence" value="ECO:0007669"/>
    <property type="project" value="UniProtKB-KW"/>
</dbReference>
<dbReference type="PANTHER" id="PTHR36214:SF3">
    <property type="entry name" value="ACETYL-COA DECARBONYLASE_SYNTHASE COMPLEX SUBUNIT GAMMA"/>
    <property type="match status" value="1"/>
</dbReference>
<feature type="domain" description="4Fe-4S" evidence="5">
    <location>
        <begin position="111"/>
        <end position="170"/>
    </location>
</feature>
<reference evidence="7" key="1">
    <citation type="submission" date="2017-02" db="EMBL/GenBank/DDBJ databases">
        <authorList>
            <person name="Varghese N."/>
            <person name="Submissions S."/>
        </authorList>
    </citation>
    <scope>NUCLEOTIDE SEQUENCE [LARGE SCALE GENOMIC DNA]</scope>
    <source>
        <strain evidence="7">ATCC 35199</strain>
    </source>
</reference>
<dbReference type="Pfam" id="PF04060">
    <property type="entry name" value="FeS"/>
    <property type="match status" value="1"/>
</dbReference>
<dbReference type="AlphaFoldDB" id="A0A1T5BQL7"/>
<sequence length="178" mass="20503">MGKLLESIMLDFIEPCTADFNRVKFHAIFDKDISEIFPYLNTQMKSAIYNVSSNSLTFKKEFRLITLHPTKLSVSKAINEFDAYEIMDMVMELVNSTYDSKSNITPLYERRANPSTIEVYKYLPKTNCKSCGCATCLSFAAKMIAGEYKINHCKTIFIEGYEEQKEKLLDMAQTFGWD</sequence>
<dbReference type="EMBL" id="FUYN01000003">
    <property type="protein sequence ID" value="SKB49220.1"/>
    <property type="molecule type" value="Genomic_DNA"/>
</dbReference>
<gene>
    <name evidence="6" type="ORF">SAMN02745120_1780</name>
</gene>
<dbReference type="Proteomes" id="UP000243406">
    <property type="component" value="Unassembled WGS sequence"/>
</dbReference>
<dbReference type="RefSeq" id="WP_079589609.1">
    <property type="nucleotide sequence ID" value="NZ_FUYN01000003.1"/>
</dbReference>
<protein>
    <submittedName>
        <fullName evidence="6">Metal-binding trascriptional regulator, contains putative Fe-S cluster and ArsR family DNA binding domain</fullName>
    </submittedName>
</protein>
<dbReference type="OrthoDB" id="9793312at2"/>
<evidence type="ECO:0000259" key="5">
    <source>
        <dbReference type="PROSITE" id="PS51656"/>
    </source>
</evidence>